<sequence length="139" mass="15406">MYHAYSLAVGVARDRQGSGACWIAIVTLPRLGESREPGERHHNAPACSRPPDLVGLVEESLIEMDGFFYPRNHDWPAAPSPRSLIYWLTSSEVQPVVRACTKPRPQILAILRALWRPQAITTSSQTSPPTTSDENSRST</sequence>
<dbReference type="HOGENOM" id="CLU_1846456_0_0_1"/>
<dbReference type="Proteomes" id="UP000011668">
    <property type="component" value="Unassembled WGS sequence"/>
</dbReference>
<evidence type="ECO:0000313" key="3">
    <source>
        <dbReference type="Proteomes" id="UP000011668"/>
    </source>
</evidence>
<feature type="compositionally biased region" description="Low complexity" evidence="1">
    <location>
        <begin position="121"/>
        <end position="132"/>
    </location>
</feature>
<evidence type="ECO:0000256" key="1">
    <source>
        <dbReference type="SAM" id="MobiDB-lite"/>
    </source>
</evidence>
<keyword evidence="3" id="KW-1185">Reference proteome</keyword>
<name>L8WN40_THACA</name>
<evidence type="ECO:0000313" key="2">
    <source>
        <dbReference type="EMBL" id="ELU38188.1"/>
    </source>
</evidence>
<proteinExistence type="predicted"/>
<reference evidence="2 3" key="1">
    <citation type="journal article" date="2013" name="Nat. Commun.">
        <title>The evolution and pathogenic mechanisms of the rice sheath blight pathogen.</title>
        <authorList>
            <person name="Zheng A."/>
            <person name="Lin R."/>
            <person name="Xu L."/>
            <person name="Qin P."/>
            <person name="Tang C."/>
            <person name="Ai P."/>
            <person name="Zhang D."/>
            <person name="Liu Y."/>
            <person name="Sun Z."/>
            <person name="Feng H."/>
            <person name="Wang Y."/>
            <person name="Chen Y."/>
            <person name="Liang X."/>
            <person name="Fu R."/>
            <person name="Li Q."/>
            <person name="Zhang J."/>
            <person name="Yu X."/>
            <person name="Xie Z."/>
            <person name="Ding L."/>
            <person name="Guan P."/>
            <person name="Tang J."/>
            <person name="Liang Y."/>
            <person name="Wang S."/>
            <person name="Deng Q."/>
            <person name="Li S."/>
            <person name="Zhu J."/>
            <person name="Wang L."/>
            <person name="Liu H."/>
            <person name="Li P."/>
        </authorList>
    </citation>
    <scope>NUCLEOTIDE SEQUENCE [LARGE SCALE GENOMIC DNA]</scope>
    <source>
        <strain evidence="3">AG-1 IA</strain>
    </source>
</reference>
<protein>
    <submittedName>
        <fullName evidence="2">Uncharacterized protein</fullName>
    </submittedName>
</protein>
<feature type="region of interest" description="Disordered" evidence="1">
    <location>
        <begin position="120"/>
        <end position="139"/>
    </location>
</feature>
<organism evidence="2 3">
    <name type="scientific">Thanatephorus cucumeris (strain AG1-IA)</name>
    <name type="common">Rice sheath blight fungus</name>
    <name type="synonym">Rhizoctonia solani</name>
    <dbReference type="NCBI Taxonomy" id="983506"/>
    <lineage>
        <taxon>Eukaryota</taxon>
        <taxon>Fungi</taxon>
        <taxon>Dikarya</taxon>
        <taxon>Basidiomycota</taxon>
        <taxon>Agaricomycotina</taxon>
        <taxon>Agaricomycetes</taxon>
        <taxon>Cantharellales</taxon>
        <taxon>Ceratobasidiaceae</taxon>
        <taxon>Rhizoctonia</taxon>
        <taxon>Rhizoctonia solani AG-1</taxon>
    </lineage>
</organism>
<gene>
    <name evidence="2" type="ORF">AG1IA_07778</name>
</gene>
<comment type="caution">
    <text evidence="2">The sequence shown here is derived from an EMBL/GenBank/DDBJ whole genome shotgun (WGS) entry which is preliminary data.</text>
</comment>
<dbReference type="AlphaFoldDB" id="L8WN40"/>
<accession>L8WN40</accession>
<dbReference type="EMBL" id="AFRT01002242">
    <property type="protein sequence ID" value="ELU38188.1"/>
    <property type="molecule type" value="Genomic_DNA"/>
</dbReference>